<feature type="compositionally biased region" description="Basic and acidic residues" evidence="1">
    <location>
        <begin position="369"/>
        <end position="380"/>
    </location>
</feature>
<gene>
    <name evidence="2" type="ORF">B0H15DRAFT_796046</name>
</gene>
<feature type="compositionally biased region" description="Basic and acidic residues" evidence="1">
    <location>
        <begin position="405"/>
        <end position="426"/>
    </location>
</feature>
<evidence type="ECO:0000313" key="3">
    <source>
        <dbReference type="Proteomes" id="UP001222325"/>
    </source>
</evidence>
<name>A0AAD6UGT6_9AGAR</name>
<keyword evidence="3" id="KW-1185">Reference proteome</keyword>
<dbReference type="EMBL" id="JARJCN010000003">
    <property type="protein sequence ID" value="KAJ7102626.1"/>
    <property type="molecule type" value="Genomic_DNA"/>
</dbReference>
<evidence type="ECO:0000256" key="1">
    <source>
        <dbReference type="SAM" id="MobiDB-lite"/>
    </source>
</evidence>
<feature type="compositionally biased region" description="Acidic residues" evidence="1">
    <location>
        <begin position="803"/>
        <end position="812"/>
    </location>
</feature>
<feature type="region of interest" description="Disordered" evidence="1">
    <location>
        <begin position="342"/>
        <end position="571"/>
    </location>
</feature>
<reference evidence="2" key="1">
    <citation type="submission" date="2023-03" db="EMBL/GenBank/DDBJ databases">
        <title>Massive genome expansion in bonnet fungi (Mycena s.s.) driven by repeated elements and novel gene families across ecological guilds.</title>
        <authorList>
            <consortium name="Lawrence Berkeley National Laboratory"/>
            <person name="Harder C.B."/>
            <person name="Miyauchi S."/>
            <person name="Viragh M."/>
            <person name="Kuo A."/>
            <person name="Thoen E."/>
            <person name="Andreopoulos B."/>
            <person name="Lu D."/>
            <person name="Skrede I."/>
            <person name="Drula E."/>
            <person name="Henrissat B."/>
            <person name="Morin E."/>
            <person name="Kohler A."/>
            <person name="Barry K."/>
            <person name="LaButti K."/>
            <person name="Morin E."/>
            <person name="Salamov A."/>
            <person name="Lipzen A."/>
            <person name="Mereny Z."/>
            <person name="Hegedus B."/>
            <person name="Baldrian P."/>
            <person name="Stursova M."/>
            <person name="Weitz H."/>
            <person name="Taylor A."/>
            <person name="Grigoriev I.V."/>
            <person name="Nagy L.G."/>
            <person name="Martin F."/>
            <person name="Kauserud H."/>
        </authorList>
    </citation>
    <scope>NUCLEOTIDE SEQUENCE</scope>
    <source>
        <strain evidence="2">CBHHK173m</strain>
    </source>
</reference>
<sequence>MSSFDNARAFLESGAEGDAFLGFPLTRTFTKPLFVLSEDEDRSDLSLAEPDASSSLYFFNYWSIALLTPFLCFPDRFARTDIKYIVWLLDHSLIAFDTFFKYHERVPTSRILFRFLGALANLMARVPSELLNAAITPLSTHATRGQEWEKALGPYKNKLIRNGFFPVTFRLPRVAYIPTPAFFDDTFTFRPEDIEFFRLIHSGSPVEALLPFLKQREFVVEMVKERSQELVGLLDAAYTQLIGIYGSSSRAFDELASKLVVGVFKDLPTHFRLLSPDEDYDERYDRPFSTPHSERLAFEKQKQEEEEARIAAAKAQAAKEKEEEEAQIAAFQAQMAKEKEEEEARIAAEKAQAAREKKERLAAKKAKAKAAEEEARKAAEAAKPPSPIRVDSPAPEGSRGAGAFEPDKSPEKEKARERPSKDKKTSESSGPPLKQRAVPASPPWRPIPFRMEPTGGIAPASIRARRAKVKPAEYTFPDTKTRRTRGPTSPSKKKGFPSGRQIISARQNASSVEVEDPEVPVVETNVDDEPSSIGKKRKRRDRQTEFPTQTRAGRGSAPGKKPFTPEEGVPPVNVPGLIDALPAVRNSSLRYDGSLDDYGCTNCVGADRDCTSQGVMKRCVQCEERSLQSCSKNLTVKEHTTRLHNSYRYGRLNNYTLNNAITNVLNDRDALELIHIQSSEASLRLMESSYHLGMLVRQHLASFGVENLVDMHDVPEDLHDLYSSLLKLESSEASVPYANHPQIVERAERRYGFPHGEEDTQWNIRAAMLEYQHRLDGGGEDEAPPSDSAAPAAAGPSHFPGSLDDETNEGAA</sequence>
<feature type="region of interest" description="Disordered" evidence="1">
    <location>
        <begin position="775"/>
        <end position="812"/>
    </location>
</feature>
<proteinExistence type="predicted"/>
<feature type="compositionally biased region" description="Basic and acidic residues" evidence="1">
    <location>
        <begin position="342"/>
        <end position="362"/>
    </location>
</feature>
<dbReference type="AlphaFoldDB" id="A0AAD6UGT6"/>
<comment type="caution">
    <text evidence="2">The sequence shown here is derived from an EMBL/GenBank/DDBJ whole genome shotgun (WGS) entry which is preliminary data.</text>
</comment>
<accession>A0AAD6UGT6</accession>
<feature type="compositionally biased region" description="Low complexity" evidence="1">
    <location>
        <begin position="785"/>
        <end position="797"/>
    </location>
</feature>
<dbReference type="Proteomes" id="UP001222325">
    <property type="component" value="Unassembled WGS sequence"/>
</dbReference>
<protein>
    <submittedName>
        <fullName evidence="2">Uncharacterized protein</fullName>
    </submittedName>
</protein>
<evidence type="ECO:0000313" key="2">
    <source>
        <dbReference type="EMBL" id="KAJ7102626.1"/>
    </source>
</evidence>
<organism evidence="2 3">
    <name type="scientific">Mycena belliarum</name>
    <dbReference type="NCBI Taxonomy" id="1033014"/>
    <lineage>
        <taxon>Eukaryota</taxon>
        <taxon>Fungi</taxon>
        <taxon>Dikarya</taxon>
        <taxon>Basidiomycota</taxon>
        <taxon>Agaricomycotina</taxon>
        <taxon>Agaricomycetes</taxon>
        <taxon>Agaricomycetidae</taxon>
        <taxon>Agaricales</taxon>
        <taxon>Marasmiineae</taxon>
        <taxon>Mycenaceae</taxon>
        <taxon>Mycena</taxon>
    </lineage>
</organism>